<dbReference type="AlphaFoldDB" id="A0A9E2W592"/>
<dbReference type="Proteomes" id="UP000812270">
    <property type="component" value="Unassembled WGS sequence"/>
</dbReference>
<sequence>MKQVPVNKKLPFILLLLVLSAPLLSRAQVDSVLNFSGKAILSIDKKYDALNDRMDKQLAKALSRFAKQEKKLQKKLVAKDSSAVALFAGTQEQYNKLQQQLKNPLQGKRIANYIPGLDSLQTASKFLEQSVVLNSNKLGEVKQLSGDLQKLEGNLYSAEQIEAFIKQRKELLTSQLEKYGMTKELTNFKKEVYYYRQQIEEYKNIFHDQKMLEEKALATLRQLPSFQSFMQKNSYLAQLFPSAGASAASDPIAAIAGLQTRASVQSILQERLGATALPTPSGAAGAAANPLDQSMQAAQQQLNTLKDKVNKLGGASSDIEQPDFKPKTQKTKTFLQRLEPGIIIQSGGSSKWLPSIMDLGLSLGYRLSDKSTLGIKAAYKAGFGHPLKDIHFSSEGVNIGVFCDAKLKGSFWISGGAEYNYMQSFKSLRELHSNVNVWQQSALLGISKKVKTGKRTSNVQLLYDFLWKQQAPQSQPLKFRAGVGL</sequence>
<accession>A0A9E2W592</accession>
<feature type="chain" id="PRO_5039624295" evidence="1">
    <location>
        <begin position="28"/>
        <end position="485"/>
    </location>
</feature>
<evidence type="ECO:0000313" key="2">
    <source>
        <dbReference type="EMBL" id="MBV4360615.1"/>
    </source>
</evidence>
<name>A0A9E2W592_9BACT</name>
<proteinExistence type="predicted"/>
<keyword evidence="3" id="KW-1185">Reference proteome</keyword>
<evidence type="ECO:0000256" key="1">
    <source>
        <dbReference type="SAM" id="SignalP"/>
    </source>
</evidence>
<comment type="caution">
    <text evidence="2">The sequence shown here is derived from an EMBL/GenBank/DDBJ whole genome shotgun (WGS) entry which is preliminary data.</text>
</comment>
<reference evidence="2" key="1">
    <citation type="submission" date="2021-06" db="EMBL/GenBank/DDBJ databases">
        <authorList>
            <person name="Huq M.A."/>
        </authorList>
    </citation>
    <scope>NUCLEOTIDE SEQUENCE</scope>
    <source>
        <strain evidence="2">MAH-26</strain>
    </source>
</reference>
<gene>
    <name evidence="2" type="ORF">KTO63_25850</name>
</gene>
<protein>
    <submittedName>
        <fullName evidence="2">Uncharacterized protein</fullName>
    </submittedName>
</protein>
<dbReference type="RefSeq" id="WP_217795161.1">
    <property type="nucleotide sequence ID" value="NZ_JAHSPG010000018.1"/>
</dbReference>
<organism evidence="2 3">
    <name type="scientific">Pinibacter aurantiacus</name>
    <dbReference type="NCBI Taxonomy" id="2851599"/>
    <lineage>
        <taxon>Bacteria</taxon>
        <taxon>Pseudomonadati</taxon>
        <taxon>Bacteroidota</taxon>
        <taxon>Chitinophagia</taxon>
        <taxon>Chitinophagales</taxon>
        <taxon>Chitinophagaceae</taxon>
        <taxon>Pinibacter</taxon>
    </lineage>
</organism>
<keyword evidence="1" id="KW-0732">Signal</keyword>
<evidence type="ECO:0000313" key="3">
    <source>
        <dbReference type="Proteomes" id="UP000812270"/>
    </source>
</evidence>
<feature type="signal peptide" evidence="1">
    <location>
        <begin position="1"/>
        <end position="27"/>
    </location>
</feature>
<dbReference type="EMBL" id="JAHSPG010000018">
    <property type="protein sequence ID" value="MBV4360615.1"/>
    <property type="molecule type" value="Genomic_DNA"/>
</dbReference>